<dbReference type="GO" id="GO:0016787">
    <property type="term" value="F:hydrolase activity"/>
    <property type="evidence" value="ECO:0007669"/>
    <property type="project" value="UniProtKB-KW"/>
</dbReference>
<dbReference type="Gene3D" id="3.40.50.1820">
    <property type="entry name" value="alpha/beta hydrolase"/>
    <property type="match status" value="1"/>
</dbReference>
<dbReference type="PRINTS" id="PR00111">
    <property type="entry name" value="ABHYDROLASE"/>
</dbReference>
<keyword evidence="2" id="KW-0378">Hydrolase</keyword>
<comment type="caution">
    <text evidence="2">The sequence shown here is derived from an EMBL/GenBank/DDBJ whole genome shotgun (WGS) entry which is preliminary data.</text>
</comment>
<dbReference type="InterPro" id="IPR029058">
    <property type="entry name" value="AB_hydrolase_fold"/>
</dbReference>
<evidence type="ECO:0000259" key="1">
    <source>
        <dbReference type="Pfam" id="PF12697"/>
    </source>
</evidence>
<gene>
    <name evidence="2" type="ORF">B0J11DRAFT_158767</name>
</gene>
<evidence type="ECO:0000313" key="3">
    <source>
        <dbReference type="Proteomes" id="UP000700596"/>
    </source>
</evidence>
<name>A0A9P9EE07_9PLEO</name>
<dbReference type="EMBL" id="JAGMWT010000002">
    <property type="protein sequence ID" value="KAH7135411.1"/>
    <property type="molecule type" value="Genomic_DNA"/>
</dbReference>
<dbReference type="PANTHER" id="PTHR43798:SF33">
    <property type="entry name" value="HYDROLASE, PUTATIVE (AFU_ORTHOLOGUE AFUA_2G14860)-RELATED"/>
    <property type="match status" value="1"/>
</dbReference>
<dbReference type="InterPro" id="IPR000073">
    <property type="entry name" value="AB_hydrolase_1"/>
</dbReference>
<reference evidence="2" key="1">
    <citation type="journal article" date="2021" name="Nat. Commun.">
        <title>Genetic determinants of endophytism in the Arabidopsis root mycobiome.</title>
        <authorList>
            <person name="Mesny F."/>
            <person name="Miyauchi S."/>
            <person name="Thiergart T."/>
            <person name="Pickel B."/>
            <person name="Atanasova L."/>
            <person name="Karlsson M."/>
            <person name="Huettel B."/>
            <person name="Barry K.W."/>
            <person name="Haridas S."/>
            <person name="Chen C."/>
            <person name="Bauer D."/>
            <person name="Andreopoulos W."/>
            <person name="Pangilinan J."/>
            <person name="LaButti K."/>
            <person name="Riley R."/>
            <person name="Lipzen A."/>
            <person name="Clum A."/>
            <person name="Drula E."/>
            <person name="Henrissat B."/>
            <person name="Kohler A."/>
            <person name="Grigoriev I.V."/>
            <person name="Martin F.M."/>
            <person name="Hacquard S."/>
        </authorList>
    </citation>
    <scope>NUCLEOTIDE SEQUENCE</scope>
    <source>
        <strain evidence="2">MPI-CAGE-CH-0243</strain>
    </source>
</reference>
<protein>
    <submittedName>
        <fullName evidence="2">Alpha/Beta hydrolase protein</fullName>
    </submittedName>
</protein>
<evidence type="ECO:0000313" key="2">
    <source>
        <dbReference type="EMBL" id="KAH7135411.1"/>
    </source>
</evidence>
<dbReference type="SUPFAM" id="SSF53474">
    <property type="entry name" value="alpha/beta-Hydrolases"/>
    <property type="match status" value="1"/>
</dbReference>
<feature type="domain" description="AB hydrolase-1" evidence="1">
    <location>
        <begin position="28"/>
        <end position="267"/>
    </location>
</feature>
<dbReference type="PANTHER" id="PTHR43798">
    <property type="entry name" value="MONOACYLGLYCEROL LIPASE"/>
    <property type="match status" value="1"/>
</dbReference>
<dbReference type="GO" id="GO:0016020">
    <property type="term" value="C:membrane"/>
    <property type="evidence" value="ECO:0007669"/>
    <property type="project" value="TreeGrafter"/>
</dbReference>
<organism evidence="2 3">
    <name type="scientific">Dendryphion nanum</name>
    <dbReference type="NCBI Taxonomy" id="256645"/>
    <lineage>
        <taxon>Eukaryota</taxon>
        <taxon>Fungi</taxon>
        <taxon>Dikarya</taxon>
        <taxon>Ascomycota</taxon>
        <taxon>Pezizomycotina</taxon>
        <taxon>Dothideomycetes</taxon>
        <taxon>Pleosporomycetidae</taxon>
        <taxon>Pleosporales</taxon>
        <taxon>Torulaceae</taxon>
        <taxon>Dendryphion</taxon>
    </lineage>
</organism>
<dbReference type="Proteomes" id="UP000700596">
    <property type="component" value="Unassembled WGS sequence"/>
</dbReference>
<dbReference type="AlphaFoldDB" id="A0A9P9EE07"/>
<dbReference type="InterPro" id="IPR050266">
    <property type="entry name" value="AB_hydrolase_sf"/>
</dbReference>
<proteinExistence type="predicted"/>
<keyword evidence="3" id="KW-1185">Reference proteome</keyword>
<dbReference type="Pfam" id="PF12697">
    <property type="entry name" value="Abhydrolase_6"/>
    <property type="match status" value="1"/>
</dbReference>
<accession>A0A9P9EE07</accession>
<sequence length="279" mass="30872">MASFTLHSETHGIISITDTALKNDDPALVLIHGNSSSSKIFQHILSSATISTKYRIIAFDLPGHGASSNSANPEKSYSMRGYADLTKEIITHLNLTSVVVFGWSLGGHIAIELIPLLDPGLLRAIMVVGTPPALGLAQTDKGFTFTDGHLSLAGKQDLTEEEIKSFSRSTAGEPFEQWMEDDVRRTQGRSRKLMWEKLANGEGVDQRGIVESEGRVLIGVVNGGNEPYVNLDYLDHIKWKRLWRGKCVRLEGLGHAPFWERPEEFERLLGEFMGDAEKL</sequence>
<dbReference type="OrthoDB" id="8119704at2759"/>